<dbReference type="CDD" id="cd02511">
    <property type="entry name" value="Beta4Glucosyltransferase"/>
    <property type="match status" value="1"/>
</dbReference>
<dbReference type="Pfam" id="PF00535">
    <property type="entry name" value="Glycos_transf_2"/>
    <property type="match status" value="1"/>
</dbReference>
<dbReference type="Gene3D" id="3.90.550.10">
    <property type="entry name" value="Spore Coat Polysaccharide Biosynthesis Protein SpsA, Chain A"/>
    <property type="match status" value="1"/>
</dbReference>
<comment type="similarity">
    <text evidence="1">Belongs to the glycosyltransferase 2 family. WaaE/KdtX subfamily.</text>
</comment>
<dbReference type="EMBL" id="JAKLTR010000032">
    <property type="protein sequence ID" value="MCG2618083.1"/>
    <property type="molecule type" value="Genomic_DNA"/>
</dbReference>
<comment type="caution">
    <text evidence="4">The sequence shown here is derived from an EMBL/GenBank/DDBJ whole genome shotgun (WGS) entry which is preliminary data.</text>
</comment>
<feature type="domain" description="Glycosyltransferase 2-like" evidence="3">
    <location>
        <begin position="8"/>
        <end position="128"/>
    </location>
</feature>
<keyword evidence="2" id="KW-1133">Transmembrane helix</keyword>
<sequence>MLSPLDLTIAIPVKNEQTNLAGCLAAIGSGLARKIVVIDSGSTDETIKIAVDNGAEVIPFEWNGKFPKKRNWFLRNHRPETEWVLFLDADEYLTEEFKKTLRVALDDNNVSGYWLSYSIYFLGRKLKGGYPLRKLALFRVSSGEYERIDEERWSHLDMEIHEHPVLNGKTQKLKTQIDHRDFRGIQHYMHKHNEYASWEAARFLKLKNDQTAWNSLTWKQKMKYRLMNTPFIGPVYFLGSYIFMGGFLDGARGFSFAIFKMSYFTEVYCKIQEIQKHK</sequence>
<evidence type="ECO:0000259" key="3">
    <source>
        <dbReference type="Pfam" id="PF00535"/>
    </source>
</evidence>
<evidence type="ECO:0000313" key="5">
    <source>
        <dbReference type="Proteomes" id="UP001165367"/>
    </source>
</evidence>
<proteinExistence type="inferred from homology"/>
<protein>
    <submittedName>
        <fullName evidence="4">Glycosyltransferase family 2 protein</fullName>
    </submittedName>
</protein>
<organism evidence="4 5">
    <name type="scientific">Terrimonas ginsenosidimutans</name>
    <dbReference type="NCBI Taxonomy" id="2908004"/>
    <lineage>
        <taxon>Bacteria</taxon>
        <taxon>Pseudomonadati</taxon>
        <taxon>Bacteroidota</taxon>
        <taxon>Chitinophagia</taxon>
        <taxon>Chitinophagales</taxon>
        <taxon>Chitinophagaceae</taxon>
        <taxon>Terrimonas</taxon>
    </lineage>
</organism>
<reference evidence="4" key="1">
    <citation type="submission" date="2022-01" db="EMBL/GenBank/DDBJ databases">
        <authorList>
            <person name="Jo J.-H."/>
            <person name="Im W.-T."/>
        </authorList>
    </citation>
    <scope>NUCLEOTIDE SEQUENCE</scope>
    <source>
        <strain evidence="4">NA20</strain>
    </source>
</reference>
<dbReference type="PANTHER" id="PTHR43630">
    <property type="entry name" value="POLY-BETA-1,6-N-ACETYL-D-GLUCOSAMINE SYNTHASE"/>
    <property type="match status" value="1"/>
</dbReference>
<dbReference type="PANTHER" id="PTHR43630:SF2">
    <property type="entry name" value="GLYCOSYLTRANSFERASE"/>
    <property type="match status" value="1"/>
</dbReference>
<evidence type="ECO:0000313" key="4">
    <source>
        <dbReference type="EMBL" id="MCG2618083.1"/>
    </source>
</evidence>
<accession>A0ABS9L0I5</accession>
<gene>
    <name evidence="4" type="ORF">LZZ85_27520</name>
</gene>
<keyword evidence="2" id="KW-0472">Membrane</keyword>
<feature type="transmembrane region" description="Helical" evidence="2">
    <location>
        <begin position="231"/>
        <end position="251"/>
    </location>
</feature>
<name>A0ABS9L0I5_9BACT</name>
<dbReference type="InterPro" id="IPR029044">
    <property type="entry name" value="Nucleotide-diphossugar_trans"/>
</dbReference>
<keyword evidence="2" id="KW-0812">Transmembrane</keyword>
<dbReference type="InterPro" id="IPR001173">
    <property type="entry name" value="Glyco_trans_2-like"/>
</dbReference>
<evidence type="ECO:0000256" key="2">
    <source>
        <dbReference type="SAM" id="Phobius"/>
    </source>
</evidence>
<dbReference type="SUPFAM" id="SSF53448">
    <property type="entry name" value="Nucleotide-diphospho-sugar transferases"/>
    <property type="match status" value="1"/>
</dbReference>
<dbReference type="Proteomes" id="UP001165367">
    <property type="component" value="Unassembled WGS sequence"/>
</dbReference>
<keyword evidence="5" id="KW-1185">Reference proteome</keyword>
<dbReference type="RefSeq" id="WP_237877205.1">
    <property type="nucleotide sequence ID" value="NZ_JAKLTR010000032.1"/>
</dbReference>
<evidence type="ECO:0000256" key="1">
    <source>
        <dbReference type="ARBA" id="ARBA00038494"/>
    </source>
</evidence>